<evidence type="ECO:0000256" key="8">
    <source>
        <dbReference type="ARBA" id="ARBA00023136"/>
    </source>
</evidence>
<comment type="function">
    <text evidence="9">This protein specifically catalyzes the removal of signal peptides from prolipoproteins.</text>
</comment>
<accession>A0A8D5FSL0</accession>
<gene>
    <name evidence="9 10" type="primary">lspA</name>
    <name evidence="10" type="ORF">DGMP_16470</name>
</gene>
<comment type="pathway">
    <text evidence="9">Protein modification; lipoprotein biosynthesis (signal peptide cleavage).</text>
</comment>
<keyword evidence="2 9" id="KW-1003">Cell membrane</keyword>
<dbReference type="GO" id="GO:0006508">
    <property type="term" value="P:proteolysis"/>
    <property type="evidence" value="ECO:0007669"/>
    <property type="project" value="UniProtKB-KW"/>
</dbReference>
<dbReference type="PANTHER" id="PTHR33695">
    <property type="entry name" value="LIPOPROTEIN SIGNAL PEPTIDASE"/>
    <property type="match status" value="1"/>
</dbReference>
<proteinExistence type="inferred from homology"/>
<evidence type="ECO:0000256" key="6">
    <source>
        <dbReference type="ARBA" id="ARBA00022801"/>
    </source>
</evidence>
<evidence type="ECO:0000256" key="2">
    <source>
        <dbReference type="ARBA" id="ARBA00022475"/>
    </source>
</evidence>
<comment type="catalytic activity">
    <reaction evidence="9">
        <text>Release of signal peptides from bacterial membrane prolipoproteins. Hydrolyzes -Xaa-Yaa-Zaa-|-(S,diacylglyceryl)Cys-, in which Xaa is hydrophobic (preferably Leu), and Yaa (Ala or Ser) and Zaa (Gly or Ala) have small, neutral side chains.</text>
        <dbReference type="EC" id="3.4.23.36"/>
    </reaction>
</comment>
<feature type="transmembrane region" description="Helical" evidence="9">
    <location>
        <begin position="88"/>
        <end position="106"/>
    </location>
</feature>
<keyword evidence="11" id="KW-1185">Reference proteome</keyword>
<evidence type="ECO:0000256" key="5">
    <source>
        <dbReference type="ARBA" id="ARBA00022750"/>
    </source>
</evidence>
<keyword evidence="4 9" id="KW-0812">Transmembrane</keyword>
<feature type="active site" evidence="9">
    <location>
        <position position="134"/>
    </location>
</feature>
<protein>
    <recommendedName>
        <fullName evidence="9">Lipoprotein signal peptidase</fullName>
        <ecNumber evidence="9">3.4.23.36</ecNumber>
    </recommendedName>
    <alternativeName>
        <fullName evidence="9">Prolipoprotein signal peptidase</fullName>
    </alternativeName>
    <alternativeName>
        <fullName evidence="9">Signal peptidase II</fullName>
        <shortName evidence="9">SPase II</shortName>
    </alternativeName>
</protein>
<comment type="similarity">
    <text evidence="1 9">Belongs to the peptidase A8 family.</text>
</comment>
<dbReference type="RefSeq" id="WP_228857032.1">
    <property type="nucleotide sequence ID" value="NZ_AP024086.1"/>
</dbReference>
<dbReference type="GO" id="GO:0004190">
    <property type="term" value="F:aspartic-type endopeptidase activity"/>
    <property type="evidence" value="ECO:0007669"/>
    <property type="project" value="UniProtKB-UniRule"/>
</dbReference>
<evidence type="ECO:0000256" key="4">
    <source>
        <dbReference type="ARBA" id="ARBA00022692"/>
    </source>
</evidence>
<keyword evidence="3 9" id="KW-0645">Protease</keyword>
<keyword evidence="10" id="KW-0449">Lipoprotein</keyword>
<reference evidence="10" key="1">
    <citation type="submission" date="2020-09" db="EMBL/GenBank/DDBJ databases">
        <title>Desulfogranum mesoprofundum gen. nov., sp. nov., a novel mesophilic, sulfate-reducing chemolithoautotroph isolated from a deep-sea hydrothermal vent chimney in the Suiyo Seamount.</title>
        <authorList>
            <person name="Hashimoto Y."/>
            <person name="Nakagawa S."/>
        </authorList>
    </citation>
    <scope>NUCLEOTIDE SEQUENCE</scope>
    <source>
        <strain evidence="10">KT2</strain>
    </source>
</reference>
<evidence type="ECO:0000256" key="9">
    <source>
        <dbReference type="HAMAP-Rule" id="MF_00161"/>
    </source>
</evidence>
<keyword evidence="6 9" id="KW-0378">Hydrolase</keyword>
<feature type="active site" evidence="9">
    <location>
        <position position="116"/>
    </location>
</feature>
<evidence type="ECO:0000256" key="7">
    <source>
        <dbReference type="ARBA" id="ARBA00022989"/>
    </source>
</evidence>
<dbReference type="Proteomes" id="UP000826725">
    <property type="component" value="Chromosome"/>
</dbReference>
<organism evidence="10 11">
    <name type="scientific">Desulfomarina profundi</name>
    <dbReference type="NCBI Taxonomy" id="2772557"/>
    <lineage>
        <taxon>Bacteria</taxon>
        <taxon>Pseudomonadati</taxon>
        <taxon>Thermodesulfobacteriota</taxon>
        <taxon>Desulfobulbia</taxon>
        <taxon>Desulfobulbales</taxon>
        <taxon>Desulfobulbaceae</taxon>
        <taxon>Desulfomarina</taxon>
    </lineage>
</organism>
<dbReference type="EC" id="3.4.23.36" evidence="9"/>
<evidence type="ECO:0000256" key="1">
    <source>
        <dbReference type="ARBA" id="ARBA00006139"/>
    </source>
</evidence>
<keyword evidence="8 9" id="KW-0472">Membrane</keyword>
<feature type="transmembrane region" description="Helical" evidence="9">
    <location>
        <begin position="126"/>
        <end position="150"/>
    </location>
</feature>
<dbReference type="KEGG" id="dbk:DGMP_16470"/>
<evidence type="ECO:0000313" key="10">
    <source>
        <dbReference type="EMBL" id="BCL60954.1"/>
    </source>
</evidence>
<feature type="transmembrane region" description="Helical" evidence="9">
    <location>
        <begin position="60"/>
        <end position="81"/>
    </location>
</feature>
<dbReference type="Pfam" id="PF01252">
    <property type="entry name" value="Peptidase_A8"/>
    <property type="match status" value="1"/>
</dbReference>
<keyword evidence="5 9" id="KW-0064">Aspartyl protease</keyword>
<dbReference type="InterPro" id="IPR001872">
    <property type="entry name" value="Peptidase_A8"/>
</dbReference>
<evidence type="ECO:0000313" key="11">
    <source>
        <dbReference type="Proteomes" id="UP000826725"/>
    </source>
</evidence>
<keyword evidence="7 9" id="KW-1133">Transmembrane helix</keyword>
<dbReference type="PANTHER" id="PTHR33695:SF1">
    <property type="entry name" value="LIPOPROTEIN SIGNAL PEPTIDASE"/>
    <property type="match status" value="1"/>
</dbReference>
<dbReference type="NCBIfam" id="TIGR00077">
    <property type="entry name" value="lspA"/>
    <property type="match status" value="1"/>
</dbReference>
<evidence type="ECO:0000256" key="3">
    <source>
        <dbReference type="ARBA" id="ARBA00022670"/>
    </source>
</evidence>
<comment type="caution">
    <text evidence="9">Lacks conserved residue(s) required for the propagation of feature annotation.</text>
</comment>
<dbReference type="AlphaFoldDB" id="A0A8D5FSL0"/>
<dbReference type="HAMAP" id="MF_00161">
    <property type="entry name" value="LspA"/>
    <property type="match status" value="1"/>
</dbReference>
<name>A0A8D5FSL0_9BACT</name>
<comment type="subcellular location">
    <subcellularLocation>
        <location evidence="9">Cell membrane</location>
        <topology evidence="9">Multi-pass membrane protein</topology>
    </subcellularLocation>
</comment>
<sequence length="160" mass="17901">MVYFVFLGIAICADQLSKQWILGSFQLYESREIIPSFFNLVYVTNSGAAFSMFADVNSPWRHYFFLGIGTLAIVGLTVAWYRLKRENSLYGIALGLISGGAAGNIIDRIRYGSVVDFLDFQFKGYHWPAFNFADSAICVGAGLFLIINIIEVRKTANEVK</sequence>
<dbReference type="GO" id="GO:0005886">
    <property type="term" value="C:plasma membrane"/>
    <property type="evidence" value="ECO:0007669"/>
    <property type="project" value="UniProtKB-SubCell"/>
</dbReference>
<dbReference type="EMBL" id="AP024086">
    <property type="protein sequence ID" value="BCL60954.1"/>
    <property type="molecule type" value="Genomic_DNA"/>
</dbReference>
<dbReference type="UniPathway" id="UPA00665"/>